<evidence type="ECO:0000256" key="1">
    <source>
        <dbReference type="ARBA" id="ARBA00004141"/>
    </source>
</evidence>
<keyword evidence="5 10" id="KW-1133">Transmembrane helix</keyword>
<dbReference type="Gene3D" id="1.20.1250.20">
    <property type="entry name" value="MFS general substrate transporter like domains"/>
    <property type="match status" value="2"/>
</dbReference>
<feature type="transmembrane region" description="Helical" evidence="10">
    <location>
        <begin position="95"/>
        <end position="114"/>
    </location>
</feature>
<comment type="similarity">
    <text evidence="2 8">Belongs to the major facilitator superfamily. Sugar transporter (TC 2.A.1.1) family.</text>
</comment>
<feature type="transmembrane region" description="Helical" evidence="10">
    <location>
        <begin position="383"/>
        <end position="406"/>
    </location>
</feature>
<dbReference type="STRING" id="703135.A0A2A9NJU2"/>
<feature type="transmembrane region" description="Helical" evidence="10">
    <location>
        <begin position="126"/>
        <end position="147"/>
    </location>
</feature>
<evidence type="ECO:0000256" key="2">
    <source>
        <dbReference type="ARBA" id="ARBA00010992"/>
    </source>
</evidence>
<feature type="transmembrane region" description="Helical" evidence="10">
    <location>
        <begin position="192"/>
        <end position="212"/>
    </location>
</feature>
<dbReference type="InterPro" id="IPR005828">
    <property type="entry name" value="MFS_sugar_transport-like"/>
</dbReference>
<feature type="transmembrane region" description="Helical" evidence="10">
    <location>
        <begin position="447"/>
        <end position="468"/>
    </location>
</feature>
<dbReference type="InterPro" id="IPR036259">
    <property type="entry name" value="MFS_trans_sf"/>
</dbReference>
<keyword evidence="13" id="KW-1185">Reference proteome</keyword>
<feature type="domain" description="Major facilitator superfamily (MFS) profile" evidence="11">
    <location>
        <begin position="19"/>
        <end position="472"/>
    </location>
</feature>
<dbReference type="GO" id="GO:0016020">
    <property type="term" value="C:membrane"/>
    <property type="evidence" value="ECO:0007669"/>
    <property type="project" value="UniProtKB-SubCell"/>
</dbReference>
<feature type="transmembrane region" description="Helical" evidence="10">
    <location>
        <begin position="350"/>
        <end position="371"/>
    </location>
</feature>
<evidence type="ECO:0000313" key="13">
    <source>
        <dbReference type="Proteomes" id="UP000242287"/>
    </source>
</evidence>
<dbReference type="InterPro" id="IPR020846">
    <property type="entry name" value="MFS_dom"/>
</dbReference>
<dbReference type="SUPFAM" id="SSF103473">
    <property type="entry name" value="MFS general substrate transporter"/>
    <property type="match status" value="1"/>
</dbReference>
<dbReference type="PANTHER" id="PTHR48022">
    <property type="entry name" value="PLASTIDIC GLUCOSE TRANSPORTER 4"/>
    <property type="match status" value="1"/>
</dbReference>
<dbReference type="Proteomes" id="UP000242287">
    <property type="component" value="Unassembled WGS sequence"/>
</dbReference>
<feature type="transmembrane region" description="Helical" evidence="10">
    <location>
        <begin position="63"/>
        <end position="83"/>
    </location>
</feature>
<dbReference type="InterPro" id="IPR050360">
    <property type="entry name" value="MFS_Sugar_Transporters"/>
</dbReference>
<evidence type="ECO:0000256" key="9">
    <source>
        <dbReference type="SAM" id="MobiDB-lite"/>
    </source>
</evidence>
<evidence type="ECO:0000256" key="10">
    <source>
        <dbReference type="SAM" id="Phobius"/>
    </source>
</evidence>
<dbReference type="PROSITE" id="PS50850">
    <property type="entry name" value="MFS"/>
    <property type="match status" value="1"/>
</dbReference>
<evidence type="ECO:0000256" key="6">
    <source>
        <dbReference type="ARBA" id="ARBA00023136"/>
    </source>
</evidence>
<feature type="transmembrane region" description="Helical" evidence="10">
    <location>
        <begin position="418"/>
        <end position="435"/>
    </location>
</feature>
<dbReference type="Pfam" id="PF00083">
    <property type="entry name" value="Sugar_tr"/>
    <property type="match status" value="1"/>
</dbReference>
<feature type="transmembrane region" description="Helical" evidence="10">
    <location>
        <begin position="307"/>
        <end position="329"/>
    </location>
</feature>
<dbReference type="PROSITE" id="PS00216">
    <property type="entry name" value="SUGAR_TRANSPORT_1"/>
    <property type="match status" value="1"/>
</dbReference>
<feature type="region of interest" description="Disordered" evidence="9">
    <location>
        <begin position="510"/>
        <end position="541"/>
    </location>
</feature>
<dbReference type="AlphaFoldDB" id="A0A2A9NJU2"/>
<comment type="subcellular location">
    <subcellularLocation>
        <location evidence="1">Membrane</location>
        <topology evidence="1">Multi-pass membrane protein</topology>
    </subcellularLocation>
</comment>
<evidence type="ECO:0000256" key="7">
    <source>
        <dbReference type="ARBA" id="ARBA00049119"/>
    </source>
</evidence>
<reference evidence="12 13" key="1">
    <citation type="submission" date="2014-02" db="EMBL/GenBank/DDBJ databases">
        <title>Transposable element dynamics among asymbiotic and ectomycorrhizal Amanita fungi.</title>
        <authorList>
            <consortium name="DOE Joint Genome Institute"/>
            <person name="Hess J."/>
            <person name="Skrede I."/>
            <person name="Wolfe B."/>
            <person name="LaButti K."/>
            <person name="Ohm R.A."/>
            <person name="Grigoriev I.V."/>
            <person name="Pringle A."/>
        </authorList>
    </citation>
    <scope>NUCLEOTIDE SEQUENCE [LARGE SCALE GENOMIC DNA]</scope>
    <source>
        <strain evidence="12 13">SKay4041</strain>
    </source>
</reference>
<dbReference type="GO" id="GO:0005351">
    <property type="term" value="F:carbohydrate:proton symporter activity"/>
    <property type="evidence" value="ECO:0007669"/>
    <property type="project" value="TreeGrafter"/>
</dbReference>
<sequence length="541" mass="58855">MTFKKQMKLLSEHRNAYLLAGSAAMGSIFYGWDMGLIGGVLSMESFQQYFGLDTKTAAQRANLSGNIVGVLQAGSFFGALLTGYFSSKWGRKPSLIASGLVYLVGSLIQSIAGLGSSQAVALRVLYFSRFMGGFGVGMVSVLVPSYVSECTPQSIRGRCTGMAQFANNIGIMLSFWVNYGTAKNLPYGEMQWRLPFIIQMVPGVLFVIAMSFQPESPRWLVEHGYEERAAKSLAFASRTTVDSDFVVHTIKEIKSEFDGKAELPLWKQFVGMAESRSIFLRCAIPAIVMTGQQWTGTNAVNYFSPQIFASLGVTGTTAGLFATGIYGVAKAVSVGLVLIFGVESIGRKRCMLIGGLGQGATMLWIGGFSGIHRTPDKVPASYVSIIAVYLYGASYGVGWGPLPWVIAGEVAPNHLRTAANSIAIGFNWLFAFIISKITPIMLENIKYGTFLLFGVCCLLLSVWVYVFLPETKGIALEDIKYIFEKDLVRRALQDAPGGWVFVGKREEKIMSKQGQSGDDETHKQDGRSSEKSSVQDVVKGV</sequence>
<evidence type="ECO:0000256" key="8">
    <source>
        <dbReference type="RuleBase" id="RU003346"/>
    </source>
</evidence>
<comment type="catalytic activity">
    <reaction evidence="7">
        <text>myo-inositol(out) + H(+)(out) = myo-inositol(in) + H(+)(in)</text>
        <dbReference type="Rhea" id="RHEA:60364"/>
        <dbReference type="ChEBI" id="CHEBI:15378"/>
        <dbReference type="ChEBI" id="CHEBI:17268"/>
    </reaction>
</comment>
<dbReference type="InterPro" id="IPR005829">
    <property type="entry name" value="Sugar_transporter_CS"/>
</dbReference>
<dbReference type="EMBL" id="KZ302083">
    <property type="protein sequence ID" value="PFH47943.1"/>
    <property type="molecule type" value="Genomic_DNA"/>
</dbReference>
<evidence type="ECO:0000256" key="5">
    <source>
        <dbReference type="ARBA" id="ARBA00022989"/>
    </source>
</evidence>
<dbReference type="PRINTS" id="PR00171">
    <property type="entry name" value="SUGRTRNSPORT"/>
</dbReference>
<name>A0A2A9NJU2_9AGAR</name>
<evidence type="ECO:0000313" key="12">
    <source>
        <dbReference type="EMBL" id="PFH47943.1"/>
    </source>
</evidence>
<dbReference type="PROSITE" id="PS00217">
    <property type="entry name" value="SUGAR_TRANSPORT_2"/>
    <property type="match status" value="1"/>
</dbReference>
<dbReference type="OrthoDB" id="508119at2759"/>
<evidence type="ECO:0000256" key="4">
    <source>
        <dbReference type="ARBA" id="ARBA00022692"/>
    </source>
</evidence>
<accession>A0A2A9NJU2</accession>
<feature type="transmembrane region" description="Helical" evidence="10">
    <location>
        <begin position="159"/>
        <end position="180"/>
    </location>
</feature>
<gene>
    <name evidence="12" type="ORF">AMATHDRAFT_66470</name>
</gene>
<feature type="transmembrane region" description="Helical" evidence="10">
    <location>
        <begin position="16"/>
        <end position="43"/>
    </location>
</feature>
<dbReference type="PANTHER" id="PTHR48022:SF81">
    <property type="entry name" value="MAJOR FACILITATOR SUPERFAMILY (MFS) PROFILE DOMAIN-CONTAINING PROTEIN"/>
    <property type="match status" value="1"/>
</dbReference>
<feature type="compositionally biased region" description="Basic and acidic residues" evidence="9">
    <location>
        <begin position="519"/>
        <end position="530"/>
    </location>
</feature>
<evidence type="ECO:0000259" key="11">
    <source>
        <dbReference type="PROSITE" id="PS50850"/>
    </source>
</evidence>
<keyword evidence="3 8" id="KW-0813">Transport</keyword>
<dbReference type="InterPro" id="IPR003663">
    <property type="entry name" value="Sugar/inositol_transpt"/>
</dbReference>
<keyword evidence="6 10" id="KW-0472">Membrane</keyword>
<protein>
    <recommendedName>
        <fullName evidence="11">Major facilitator superfamily (MFS) profile domain-containing protein</fullName>
    </recommendedName>
</protein>
<evidence type="ECO:0000256" key="3">
    <source>
        <dbReference type="ARBA" id="ARBA00022448"/>
    </source>
</evidence>
<keyword evidence="4 10" id="KW-0812">Transmembrane</keyword>
<organism evidence="12 13">
    <name type="scientific">Amanita thiersii Skay4041</name>
    <dbReference type="NCBI Taxonomy" id="703135"/>
    <lineage>
        <taxon>Eukaryota</taxon>
        <taxon>Fungi</taxon>
        <taxon>Dikarya</taxon>
        <taxon>Basidiomycota</taxon>
        <taxon>Agaricomycotina</taxon>
        <taxon>Agaricomycetes</taxon>
        <taxon>Agaricomycetidae</taxon>
        <taxon>Agaricales</taxon>
        <taxon>Pluteineae</taxon>
        <taxon>Amanitaceae</taxon>
        <taxon>Amanita</taxon>
    </lineage>
</organism>
<dbReference type="NCBIfam" id="TIGR00879">
    <property type="entry name" value="SP"/>
    <property type="match status" value="1"/>
</dbReference>
<proteinExistence type="inferred from homology"/>